<dbReference type="InterPro" id="IPR042099">
    <property type="entry name" value="ANL_N_sf"/>
</dbReference>
<dbReference type="SUPFAM" id="SSF56801">
    <property type="entry name" value="Acetyl-CoA synthetase-like"/>
    <property type="match status" value="1"/>
</dbReference>
<dbReference type="GO" id="GO:0016878">
    <property type="term" value="F:acid-thiol ligase activity"/>
    <property type="evidence" value="ECO:0007669"/>
    <property type="project" value="UniProtKB-ARBA"/>
</dbReference>
<accession>A0A7K1FT18</accession>
<protein>
    <submittedName>
        <fullName evidence="3">AMP-binding protein</fullName>
    </submittedName>
</protein>
<dbReference type="Pfam" id="PF13193">
    <property type="entry name" value="AMP-binding_C"/>
    <property type="match status" value="1"/>
</dbReference>
<dbReference type="Gene3D" id="3.40.50.12780">
    <property type="entry name" value="N-terminal domain of ligase-like"/>
    <property type="match status" value="1"/>
</dbReference>
<dbReference type="InterPro" id="IPR000873">
    <property type="entry name" value="AMP-dep_synth/lig_dom"/>
</dbReference>
<organism evidence="3 4">
    <name type="scientific">Nakamurella alba</name>
    <dbReference type="NCBI Taxonomy" id="2665158"/>
    <lineage>
        <taxon>Bacteria</taxon>
        <taxon>Bacillati</taxon>
        <taxon>Actinomycetota</taxon>
        <taxon>Actinomycetes</taxon>
        <taxon>Nakamurellales</taxon>
        <taxon>Nakamurellaceae</taxon>
        <taxon>Nakamurella</taxon>
    </lineage>
</organism>
<dbReference type="EMBL" id="WLYK01000009">
    <property type="protein sequence ID" value="MTD16323.1"/>
    <property type="molecule type" value="Genomic_DNA"/>
</dbReference>
<evidence type="ECO:0000259" key="1">
    <source>
        <dbReference type="Pfam" id="PF00501"/>
    </source>
</evidence>
<evidence type="ECO:0000313" key="3">
    <source>
        <dbReference type="EMBL" id="MTD16323.1"/>
    </source>
</evidence>
<feature type="domain" description="AMP-binding enzyme C-terminal" evidence="2">
    <location>
        <begin position="443"/>
        <end position="521"/>
    </location>
</feature>
<name>A0A7K1FT18_9ACTN</name>
<dbReference type="InterPro" id="IPR020845">
    <property type="entry name" value="AMP-binding_CS"/>
</dbReference>
<dbReference type="RefSeq" id="WP_154770334.1">
    <property type="nucleotide sequence ID" value="NZ_WLYK01000009.1"/>
</dbReference>
<keyword evidence="4" id="KW-1185">Reference proteome</keyword>
<dbReference type="InterPro" id="IPR025110">
    <property type="entry name" value="AMP-bd_C"/>
</dbReference>
<sequence>MQVGTDGPDPVEPGIDTIPQAAARSRAVFGDLDALVGGDIRLTFREYVDRARRVAGGLLGAGLVKGDRVAVWAPNSVDWAVTALGVHLSGCVLLPLNTRFTAREAAQMIVDADCRLVFTVGEFLGHRYQESLTALYAGAEAPAAPAPRIVRLDDTSMRTFLDSACSADDVAGAAAAVGPDDIATMLFTSGTTGRPKGAMLRHRALLHGYWRWSGLTGLTAGDRFLVSNPFFHAFGLKVGLLSALVQGATVHPVPVFDAEVVLDLIESERITYFPGPPTVFQSLMASPTLAGRDISSLRTSVVGATSIRGALIEDMYDVLGFERVHVPYGFTEATGLGTMTRAGDPRAVVAGTAGRPVPGLDMTLEREDGTPVGPGEEGEIVVRGQYVMAGYLDPATGRPVPVDPAVGLRSGDLGRWTPDGDLVVSGRIKDLVIVGGFNVYPAEVEAALCEHPAVASAAVIGMADERLGEVPVAFVVLGDLPGSDPGVAEGIRAWSRERLANFKVPRRIVVVDALPLNASGKVVKAMLKV</sequence>
<dbReference type="InterPro" id="IPR045851">
    <property type="entry name" value="AMP-bd_C_sf"/>
</dbReference>
<dbReference type="PROSITE" id="PS00455">
    <property type="entry name" value="AMP_BINDING"/>
    <property type="match status" value="1"/>
</dbReference>
<reference evidence="3 4" key="1">
    <citation type="submission" date="2019-11" db="EMBL/GenBank/DDBJ databases">
        <authorList>
            <person name="Jiang L.-Q."/>
        </authorList>
    </citation>
    <scope>NUCLEOTIDE SEQUENCE [LARGE SCALE GENOMIC DNA]</scope>
    <source>
        <strain evidence="3 4">YIM 132087</strain>
    </source>
</reference>
<dbReference type="PANTHER" id="PTHR43767:SF1">
    <property type="entry name" value="NONRIBOSOMAL PEPTIDE SYNTHASE PES1 (EUROFUNG)-RELATED"/>
    <property type="match status" value="1"/>
</dbReference>
<dbReference type="AlphaFoldDB" id="A0A7K1FT18"/>
<proteinExistence type="predicted"/>
<comment type="caution">
    <text evidence="3">The sequence shown here is derived from an EMBL/GenBank/DDBJ whole genome shotgun (WGS) entry which is preliminary data.</text>
</comment>
<feature type="domain" description="AMP-dependent synthetase/ligase" evidence="1">
    <location>
        <begin position="27"/>
        <end position="392"/>
    </location>
</feature>
<dbReference type="Gene3D" id="3.30.300.30">
    <property type="match status" value="1"/>
</dbReference>
<evidence type="ECO:0000259" key="2">
    <source>
        <dbReference type="Pfam" id="PF13193"/>
    </source>
</evidence>
<dbReference type="Pfam" id="PF00501">
    <property type="entry name" value="AMP-binding"/>
    <property type="match status" value="1"/>
</dbReference>
<evidence type="ECO:0000313" key="4">
    <source>
        <dbReference type="Proteomes" id="UP000460221"/>
    </source>
</evidence>
<dbReference type="PANTHER" id="PTHR43767">
    <property type="entry name" value="LONG-CHAIN-FATTY-ACID--COA LIGASE"/>
    <property type="match status" value="1"/>
</dbReference>
<dbReference type="InterPro" id="IPR050237">
    <property type="entry name" value="ATP-dep_AMP-bd_enzyme"/>
</dbReference>
<gene>
    <name evidence="3" type="ORF">GIS00_20490</name>
</gene>
<dbReference type="Proteomes" id="UP000460221">
    <property type="component" value="Unassembled WGS sequence"/>
</dbReference>